<feature type="domain" description="RNA polymerase sigma factor 70 region 4 type 2" evidence="8">
    <location>
        <begin position="162"/>
        <end position="212"/>
    </location>
</feature>
<comment type="similarity">
    <text evidence="1">Belongs to the sigma-70 factor family. ECF subfamily.</text>
</comment>
<sequence length="243" mass="25568">MYTVEFVPSGEGQAGSVGGPSLMGGGGAADVSPVSGPPAPEGPLGAESELIGGVRAGDPEATAVLYERYREPGLRFVRGLMSGVQEAEDVFHEGFVKAVGAIRNGHGPTDVFGAYLNTSIRSAASTFWMKRGREQPVPDEELDPGPVEDPGLEAALSLFEHEKVAAAMRSLPERWRIVLWHAEVLGEPPRDIAPVLGIGANAVSALLLRARAGLRAAYEQLDAASKTGSGQTREPSTEERERG</sequence>
<dbReference type="GO" id="GO:0016987">
    <property type="term" value="F:sigma factor activity"/>
    <property type="evidence" value="ECO:0007669"/>
    <property type="project" value="UniProtKB-KW"/>
</dbReference>
<evidence type="ECO:0000259" key="7">
    <source>
        <dbReference type="Pfam" id="PF04542"/>
    </source>
</evidence>
<evidence type="ECO:0000259" key="8">
    <source>
        <dbReference type="Pfam" id="PF08281"/>
    </source>
</evidence>
<dbReference type="Pfam" id="PF08281">
    <property type="entry name" value="Sigma70_r4_2"/>
    <property type="match status" value="1"/>
</dbReference>
<dbReference type="InterPro" id="IPR013249">
    <property type="entry name" value="RNA_pol_sigma70_r4_t2"/>
</dbReference>
<evidence type="ECO:0000313" key="9">
    <source>
        <dbReference type="EMBL" id="MDP9904679.1"/>
    </source>
</evidence>
<dbReference type="InterPro" id="IPR013324">
    <property type="entry name" value="RNA_pol_sigma_r3/r4-like"/>
</dbReference>
<name>A0AAW8DHN7_9MICC</name>
<dbReference type="InterPro" id="IPR036388">
    <property type="entry name" value="WH-like_DNA-bd_sf"/>
</dbReference>
<evidence type="ECO:0000256" key="3">
    <source>
        <dbReference type="ARBA" id="ARBA00023082"/>
    </source>
</evidence>
<dbReference type="Proteomes" id="UP001230951">
    <property type="component" value="Unassembled WGS sequence"/>
</dbReference>
<dbReference type="EMBL" id="JAUSRG010000003">
    <property type="protein sequence ID" value="MDP9904679.1"/>
    <property type="molecule type" value="Genomic_DNA"/>
</dbReference>
<organism evidence="9 12">
    <name type="scientific">Arthrobacter bambusae</name>
    <dbReference type="NCBI Taxonomy" id="1338426"/>
    <lineage>
        <taxon>Bacteria</taxon>
        <taxon>Bacillati</taxon>
        <taxon>Actinomycetota</taxon>
        <taxon>Actinomycetes</taxon>
        <taxon>Micrococcales</taxon>
        <taxon>Micrococcaceae</taxon>
        <taxon>Arthrobacter</taxon>
    </lineage>
</organism>
<feature type="domain" description="RNA polymerase sigma-70 region 2" evidence="7">
    <location>
        <begin position="65"/>
        <end position="133"/>
    </location>
</feature>
<evidence type="ECO:0000256" key="2">
    <source>
        <dbReference type="ARBA" id="ARBA00023015"/>
    </source>
</evidence>
<evidence type="ECO:0000256" key="4">
    <source>
        <dbReference type="ARBA" id="ARBA00023125"/>
    </source>
</evidence>
<proteinExistence type="inferred from homology"/>
<keyword evidence="3" id="KW-0731">Sigma factor</keyword>
<dbReference type="GO" id="GO:0003677">
    <property type="term" value="F:DNA binding"/>
    <property type="evidence" value="ECO:0007669"/>
    <property type="project" value="UniProtKB-KW"/>
</dbReference>
<accession>A0AAW8DHN7</accession>
<evidence type="ECO:0000313" key="11">
    <source>
        <dbReference type="Proteomes" id="UP001230951"/>
    </source>
</evidence>
<dbReference type="InterPro" id="IPR014284">
    <property type="entry name" value="RNA_pol_sigma-70_dom"/>
</dbReference>
<reference evidence="9 11" key="1">
    <citation type="submission" date="2023-07" db="EMBL/GenBank/DDBJ databases">
        <title>Sorghum-associated microbial communities from plants grown in Nebraska, USA.</title>
        <authorList>
            <person name="Schachtman D."/>
        </authorList>
    </citation>
    <scope>NUCLEOTIDE SEQUENCE</scope>
    <source>
        <strain evidence="9">DS1006</strain>
        <strain evidence="10 11">DS1016</strain>
    </source>
</reference>
<dbReference type="EMBL" id="JAUSTF010000004">
    <property type="protein sequence ID" value="MDQ0180892.1"/>
    <property type="molecule type" value="Genomic_DNA"/>
</dbReference>
<dbReference type="SUPFAM" id="SSF88946">
    <property type="entry name" value="Sigma2 domain of RNA polymerase sigma factors"/>
    <property type="match status" value="1"/>
</dbReference>
<dbReference type="Gene3D" id="1.10.1740.10">
    <property type="match status" value="1"/>
</dbReference>
<feature type="region of interest" description="Disordered" evidence="6">
    <location>
        <begin position="1"/>
        <end position="41"/>
    </location>
</feature>
<keyword evidence="4" id="KW-0238">DNA-binding</keyword>
<dbReference type="Proteomes" id="UP001242995">
    <property type="component" value="Unassembled WGS sequence"/>
</dbReference>
<feature type="compositionally biased region" description="Gly residues" evidence="6">
    <location>
        <begin position="12"/>
        <end position="28"/>
    </location>
</feature>
<dbReference type="InterPro" id="IPR007627">
    <property type="entry name" value="RNA_pol_sigma70_r2"/>
</dbReference>
<dbReference type="InterPro" id="IPR013325">
    <property type="entry name" value="RNA_pol_sigma_r2"/>
</dbReference>
<protein>
    <submittedName>
        <fullName evidence="9">RNA polymerase sigma factor (Sigma-70 family)</fullName>
    </submittedName>
</protein>
<evidence type="ECO:0000256" key="6">
    <source>
        <dbReference type="SAM" id="MobiDB-lite"/>
    </source>
</evidence>
<comment type="caution">
    <text evidence="9">The sequence shown here is derived from an EMBL/GenBank/DDBJ whole genome shotgun (WGS) entry which is preliminary data.</text>
</comment>
<evidence type="ECO:0000256" key="5">
    <source>
        <dbReference type="ARBA" id="ARBA00023163"/>
    </source>
</evidence>
<keyword evidence="2" id="KW-0805">Transcription regulation</keyword>
<evidence type="ECO:0000313" key="12">
    <source>
        <dbReference type="Proteomes" id="UP001242995"/>
    </source>
</evidence>
<evidence type="ECO:0000313" key="10">
    <source>
        <dbReference type="EMBL" id="MDQ0180892.1"/>
    </source>
</evidence>
<evidence type="ECO:0000256" key="1">
    <source>
        <dbReference type="ARBA" id="ARBA00010641"/>
    </source>
</evidence>
<gene>
    <name evidence="9" type="ORF">J2S90_001634</name>
    <name evidence="10" type="ORF">J2S93_002319</name>
</gene>
<dbReference type="NCBIfam" id="TIGR02937">
    <property type="entry name" value="sigma70-ECF"/>
    <property type="match status" value="1"/>
</dbReference>
<dbReference type="AlphaFoldDB" id="A0AAW8DHN7"/>
<dbReference type="PANTHER" id="PTHR43133">
    <property type="entry name" value="RNA POLYMERASE ECF-TYPE SIGMA FACTO"/>
    <property type="match status" value="1"/>
</dbReference>
<dbReference type="PANTHER" id="PTHR43133:SF8">
    <property type="entry name" value="RNA POLYMERASE SIGMA FACTOR HI_1459-RELATED"/>
    <property type="match status" value="1"/>
</dbReference>
<feature type="region of interest" description="Disordered" evidence="6">
    <location>
        <begin position="222"/>
        <end position="243"/>
    </location>
</feature>
<dbReference type="Pfam" id="PF04542">
    <property type="entry name" value="Sigma70_r2"/>
    <property type="match status" value="1"/>
</dbReference>
<dbReference type="InterPro" id="IPR039425">
    <property type="entry name" value="RNA_pol_sigma-70-like"/>
</dbReference>
<dbReference type="RefSeq" id="WP_306960518.1">
    <property type="nucleotide sequence ID" value="NZ_JAUSRG010000003.1"/>
</dbReference>
<dbReference type="GO" id="GO:0006352">
    <property type="term" value="P:DNA-templated transcription initiation"/>
    <property type="evidence" value="ECO:0007669"/>
    <property type="project" value="InterPro"/>
</dbReference>
<keyword evidence="5" id="KW-0804">Transcription</keyword>
<keyword evidence="11" id="KW-1185">Reference proteome</keyword>
<dbReference type="SUPFAM" id="SSF88659">
    <property type="entry name" value="Sigma3 and sigma4 domains of RNA polymerase sigma factors"/>
    <property type="match status" value="1"/>
</dbReference>
<dbReference type="Gene3D" id="1.10.10.10">
    <property type="entry name" value="Winged helix-like DNA-binding domain superfamily/Winged helix DNA-binding domain"/>
    <property type="match status" value="1"/>
</dbReference>